<keyword evidence="4" id="KW-1185">Reference proteome</keyword>
<dbReference type="Proteomes" id="UP000002030">
    <property type="component" value="Chromosome"/>
</dbReference>
<evidence type="ECO:0000256" key="1">
    <source>
        <dbReference type="SAM" id="Coils"/>
    </source>
</evidence>
<evidence type="ECO:0000313" key="4">
    <source>
        <dbReference type="Proteomes" id="UP000002030"/>
    </source>
</evidence>
<reference evidence="3 4" key="1">
    <citation type="journal article" date="2009" name="Stand. Genomic Sci.">
        <title>Complete genome sequence of Thermanaerovibrio acidaminovorans type strain (Su883).</title>
        <authorList>
            <person name="Chovatia M."/>
            <person name="Sikorski J."/>
            <person name="Schroder M."/>
            <person name="Lapidus A."/>
            <person name="Nolan M."/>
            <person name="Tice H."/>
            <person name="Glavina Del Rio T."/>
            <person name="Copeland A."/>
            <person name="Cheng J.F."/>
            <person name="Lucas S."/>
            <person name="Chen F."/>
            <person name="Bruce D."/>
            <person name="Goodwin L."/>
            <person name="Pitluck S."/>
            <person name="Ivanova N."/>
            <person name="Mavromatis K."/>
            <person name="Ovchinnikova G."/>
            <person name="Pati A."/>
            <person name="Chen A."/>
            <person name="Palaniappan K."/>
            <person name="Land M."/>
            <person name="Hauser L."/>
            <person name="Chang Y.J."/>
            <person name="Jeffries C.D."/>
            <person name="Chain P."/>
            <person name="Saunders E."/>
            <person name="Detter J.C."/>
            <person name="Brettin T."/>
            <person name="Rohde M."/>
            <person name="Goker M."/>
            <person name="Spring S."/>
            <person name="Bristow J."/>
            <person name="Markowitz V."/>
            <person name="Hugenholtz P."/>
            <person name="Kyrpides N.C."/>
            <person name="Klenk H.P."/>
            <person name="Eisen J.A."/>
        </authorList>
    </citation>
    <scope>NUCLEOTIDE SEQUENCE [LARGE SCALE GENOMIC DNA]</scope>
    <source>
        <strain evidence="4">ATCC 49978 / DSM 6589 / Su883</strain>
    </source>
</reference>
<keyword evidence="1" id="KW-0175">Coiled coil</keyword>
<dbReference type="PROSITE" id="PS01287">
    <property type="entry name" value="RTC"/>
    <property type="match status" value="1"/>
</dbReference>
<feature type="transmembrane region" description="Helical" evidence="2">
    <location>
        <begin position="34"/>
        <end position="58"/>
    </location>
</feature>
<protein>
    <submittedName>
        <fullName evidence="3">Multidrug resistance efflux pump-like protein</fullName>
    </submittedName>
</protein>
<dbReference type="KEGG" id="tai:Taci_0165"/>
<dbReference type="RefSeq" id="WP_012868921.1">
    <property type="nucleotide sequence ID" value="NC_013522.1"/>
</dbReference>
<proteinExistence type="predicted"/>
<dbReference type="InterPro" id="IPR050739">
    <property type="entry name" value="MFP"/>
</dbReference>
<dbReference type="PANTHER" id="PTHR30386">
    <property type="entry name" value="MEMBRANE FUSION SUBUNIT OF EMRAB-TOLC MULTIDRUG EFFLUX PUMP"/>
    <property type="match status" value="1"/>
</dbReference>
<evidence type="ECO:0000313" key="3">
    <source>
        <dbReference type="EMBL" id="ACZ18405.1"/>
    </source>
</evidence>
<accession>D1B802</accession>
<keyword evidence="2" id="KW-0472">Membrane</keyword>
<feature type="coiled-coil region" evidence="1">
    <location>
        <begin position="164"/>
        <end position="191"/>
    </location>
</feature>
<keyword evidence="2" id="KW-1133">Transmembrane helix</keyword>
<name>D1B802_THEAS</name>
<dbReference type="InterPro" id="IPR020719">
    <property type="entry name" value="RNA3'_term_phos_cycl-like_CS"/>
</dbReference>
<dbReference type="PATRIC" id="fig|525903.6.peg.168"/>
<dbReference type="OrthoDB" id="3084at2"/>
<evidence type="ECO:0000256" key="2">
    <source>
        <dbReference type="SAM" id="Phobius"/>
    </source>
</evidence>
<organism evidence="3 4">
    <name type="scientific">Thermanaerovibrio acidaminovorans (strain ATCC 49978 / DSM 6589 / Su883)</name>
    <name type="common">Selenomonas acidaminovorans</name>
    <dbReference type="NCBI Taxonomy" id="525903"/>
    <lineage>
        <taxon>Bacteria</taxon>
        <taxon>Thermotogati</taxon>
        <taxon>Synergistota</taxon>
        <taxon>Synergistia</taxon>
        <taxon>Synergistales</taxon>
        <taxon>Synergistaceae</taxon>
        <taxon>Thermanaerovibrio</taxon>
    </lineage>
</organism>
<gene>
    <name evidence="3" type="ordered locus">Taci_0165</name>
</gene>
<dbReference type="SUPFAM" id="SSF56954">
    <property type="entry name" value="Outer membrane efflux proteins (OEP)"/>
    <property type="match status" value="1"/>
</dbReference>
<dbReference type="Gene3D" id="1.10.287.470">
    <property type="entry name" value="Helix hairpin bin"/>
    <property type="match status" value="1"/>
</dbReference>
<dbReference type="AlphaFoldDB" id="D1B802"/>
<sequence>MRIRFSRKESPNVDPGGLKVDYGPARRAALKWRWYLLLLLLFSPLAFLLWKVASYAILVSAPGVVRLETVTVSSPIQGVVSLPLRPGQLVRRGDQLFSVRDPSVEARLAVLNAELGALKSSPYRPPSLNRVDLSPLASQVQVQRRSVAYQREVRDRIRDLFSRGAATRAELDQAEDRLRQAEAALAQAEAALSTLKPSAQPASQFSEYEAMRLNRMAQIQAEAEQLGSVRHKVVTSPVDGVVLELLVNDRGSVPMGGGVVTLGDRSRVRIWGYLDPRFMPYGEVGSPVRVRTPDGMTVQGRVEATPTLSTQIPPDLSGPLNERGRAVLISVTCPELPAAYHVDGIKVDLRFPFSWRNAMRSLGIRI</sequence>
<dbReference type="EnsemblBacteria" id="ACZ18405">
    <property type="protein sequence ID" value="ACZ18405"/>
    <property type="gene ID" value="Taci_0165"/>
</dbReference>
<dbReference type="eggNOG" id="COG0845">
    <property type="taxonomic scope" value="Bacteria"/>
</dbReference>
<dbReference type="STRING" id="525903.Taci_0165"/>
<dbReference type="EMBL" id="CP001818">
    <property type="protein sequence ID" value="ACZ18405.1"/>
    <property type="molecule type" value="Genomic_DNA"/>
</dbReference>
<dbReference type="Gene3D" id="2.40.50.100">
    <property type="match status" value="1"/>
</dbReference>
<dbReference type="HOGENOM" id="CLU_066583_0_0_0"/>
<keyword evidence="2" id="KW-0812">Transmembrane</keyword>